<name>A0A2K8SN32_9NOSO</name>
<keyword evidence="3 9" id="KW-1003">Cell membrane</keyword>
<comment type="subcellular location">
    <subcellularLocation>
        <location evidence="1 9">Cell membrane</location>
        <topology evidence="1 9">Single-pass membrane protein</topology>
    </subcellularLocation>
</comment>
<comment type="function">
    <text evidence="9">Part of the twin-arginine translocation (Tat) system that transports large folded proteins containing a characteristic twin-arginine motif in their signal peptide across membranes. TatA could form the protein-conducting channel of the Tat system.</text>
</comment>
<dbReference type="GO" id="GO:0043953">
    <property type="term" value="P:protein transport by the Tat complex"/>
    <property type="evidence" value="ECO:0007669"/>
    <property type="project" value="UniProtKB-UniRule"/>
</dbReference>
<keyword evidence="11" id="KW-1185">Reference proteome</keyword>
<evidence type="ECO:0000256" key="8">
    <source>
        <dbReference type="ARBA" id="ARBA00023136"/>
    </source>
</evidence>
<evidence type="ECO:0000313" key="10">
    <source>
        <dbReference type="EMBL" id="AUB36839.1"/>
    </source>
</evidence>
<dbReference type="KEGG" id="nfl:COO91_02764"/>
<dbReference type="PRINTS" id="PR01506">
    <property type="entry name" value="TATBPROTEIN"/>
</dbReference>
<dbReference type="Proteomes" id="UP000232003">
    <property type="component" value="Chromosome"/>
</dbReference>
<dbReference type="InterPro" id="IPR006312">
    <property type="entry name" value="TatA/E"/>
</dbReference>
<dbReference type="GO" id="GO:0033281">
    <property type="term" value="C:TAT protein transport complex"/>
    <property type="evidence" value="ECO:0007669"/>
    <property type="project" value="UniProtKB-UniRule"/>
</dbReference>
<proteinExistence type="inferred from homology"/>
<keyword evidence="8 9" id="KW-0472">Membrane</keyword>
<reference evidence="10 11" key="1">
    <citation type="submission" date="2017-11" db="EMBL/GenBank/DDBJ databases">
        <title>Complete genome of a free-living desiccation-tolerant cyanobacterium and its photosynthetic adaptation to extreme terrestrial habitat.</title>
        <authorList>
            <person name="Shang J."/>
        </authorList>
    </citation>
    <scope>NUCLEOTIDE SEQUENCE [LARGE SCALE GENOMIC DNA]</scope>
    <source>
        <strain evidence="10 11">CCNUN1</strain>
    </source>
</reference>
<evidence type="ECO:0000256" key="5">
    <source>
        <dbReference type="ARBA" id="ARBA00022927"/>
    </source>
</evidence>
<sequence>MQNLWDLSHQCLYLITEALEEIYMFGLGWPEIAVITIVAVLIFGPKKIPELGTALGKTLRGFKEEMKTPSDETNQEEEKQ</sequence>
<evidence type="ECO:0000256" key="6">
    <source>
        <dbReference type="ARBA" id="ARBA00022989"/>
    </source>
</evidence>
<evidence type="ECO:0000256" key="2">
    <source>
        <dbReference type="ARBA" id="ARBA00022448"/>
    </source>
</evidence>
<dbReference type="NCBIfam" id="NF011430">
    <property type="entry name" value="PRK14861.1"/>
    <property type="match status" value="1"/>
</dbReference>
<evidence type="ECO:0000256" key="3">
    <source>
        <dbReference type="ARBA" id="ARBA00022475"/>
    </source>
</evidence>
<dbReference type="PANTHER" id="PTHR42982:SF1">
    <property type="entry name" value="SEC-INDEPENDENT PROTEIN TRANSLOCASE PROTEIN TATA"/>
    <property type="match status" value="1"/>
</dbReference>
<keyword evidence="5 9" id="KW-0653">Protein transport</keyword>
<evidence type="ECO:0000256" key="1">
    <source>
        <dbReference type="ARBA" id="ARBA00004162"/>
    </source>
</evidence>
<dbReference type="Pfam" id="PF02416">
    <property type="entry name" value="TatA_B_E"/>
    <property type="match status" value="1"/>
</dbReference>
<feature type="transmembrane region" description="Helical" evidence="9">
    <location>
        <begin position="22"/>
        <end position="43"/>
    </location>
</feature>
<dbReference type="NCBIfam" id="TIGR01411">
    <property type="entry name" value="tatAE"/>
    <property type="match status" value="1"/>
</dbReference>
<dbReference type="InterPro" id="IPR003369">
    <property type="entry name" value="TatA/B/E"/>
</dbReference>
<dbReference type="GO" id="GO:0008320">
    <property type="term" value="F:protein transmembrane transporter activity"/>
    <property type="evidence" value="ECO:0007669"/>
    <property type="project" value="UniProtKB-UniRule"/>
</dbReference>
<protein>
    <recommendedName>
        <fullName evidence="9">Sec-independent protein translocase protein TatA</fullName>
    </recommendedName>
</protein>
<dbReference type="PANTHER" id="PTHR42982">
    <property type="entry name" value="SEC-INDEPENDENT PROTEIN TRANSLOCASE PROTEIN TATA"/>
    <property type="match status" value="1"/>
</dbReference>
<keyword evidence="7 9" id="KW-0811">Translocation</keyword>
<organism evidence="10 11">
    <name type="scientific">Nostoc flagelliforme CCNUN1</name>
    <dbReference type="NCBI Taxonomy" id="2038116"/>
    <lineage>
        <taxon>Bacteria</taxon>
        <taxon>Bacillati</taxon>
        <taxon>Cyanobacteriota</taxon>
        <taxon>Cyanophyceae</taxon>
        <taxon>Nostocales</taxon>
        <taxon>Nostocaceae</taxon>
        <taxon>Nostoc</taxon>
    </lineage>
</organism>
<dbReference type="HAMAP" id="MF_00236">
    <property type="entry name" value="TatA_E"/>
    <property type="match status" value="1"/>
</dbReference>
<keyword evidence="4 9" id="KW-0812">Transmembrane</keyword>
<dbReference type="EMBL" id="CP024785">
    <property type="protein sequence ID" value="AUB36839.1"/>
    <property type="molecule type" value="Genomic_DNA"/>
</dbReference>
<dbReference type="Gene3D" id="1.20.5.3310">
    <property type="match status" value="1"/>
</dbReference>
<comment type="similarity">
    <text evidence="9">Belongs to the TatA/E family.</text>
</comment>
<comment type="subunit">
    <text evidence="9">Forms a complex with TatC.</text>
</comment>
<evidence type="ECO:0000256" key="9">
    <source>
        <dbReference type="HAMAP-Rule" id="MF_00236"/>
    </source>
</evidence>
<accession>A0A2K8SN32</accession>
<evidence type="ECO:0000313" key="11">
    <source>
        <dbReference type="Proteomes" id="UP000232003"/>
    </source>
</evidence>
<dbReference type="AlphaFoldDB" id="A0A2K8SN32"/>
<evidence type="ECO:0000256" key="7">
    <source>
        <dbReference type="ARBA" id="ARBA00023010"/>
    </source>
</evidence>
<gene>
    <name evidence="9" type="primary">tatA</name>
    <name evidence="10" type="ORF">COO91_02764</name>
</gene>
<keyword evidence="2 9" id="KW-0813">Transport</keyword>
<evidence type="ECO:0000256" key="4">
    <source>
        <dbReference type="ARBA" id="ARBA00022692"/>
    </source>
</evidence>
<keyword evidence="6 9" id="KW-1133">Transmembrane helix</keyword>